<protein>
    <submittedName>
        <fullName evidence="1">Uncharacterized protein</fullName>
    </submittedName>
</protein>
<evidence type="ECO:0000313" key="2">
    <source>
        <dbReference type="Proteomes" id="UP000318833"/>
    </source>
</evidence>
<comment type="caution">
    <text evidence="1">The sequence shown here is derived from an EMBL/GenBank/DDBJ whole genome shotgun (WGS) entry which is preliminary data.</text>
</comment>
<dbReference type="Proteomes" id="UP000318833">
    <property type="component" value="Unassembled WGS sequence"/>
</dbReference>
<dbReference type="EMBL" id="VLNR01000002">
    <property type="protein sequence ID" value="TSE11326.1"/>
    <property type="molecule type" value="Genomic_DNA"/>
</dbReference>
<accession>A0A554VRQ4</accession>
<keyword evidence="2" id="KW-1185">Reference proteome</keyword>
<name>A0A554VRQ4_9FLAO</name>
<gene>
    <name evidence="1" type="ORF">FOF46_01465</name>
</gene>
<proteinExistence type="predicted"/>
<evidence type="ECO:0000313" key="1">
    <source>
        <dbReference type="EMBL" id="TSE11326.1"/>
    </source>
</evidence>
<organism evidence="1 2">
    <name type="scientific">Aquimarina algiphila</name>
    <dbReference type="NCBI Taxonomy" id="2047982"/>
    <lineage>
        <taxon>Bacteria</taxon>
        <taxon>Pseudomonadati</taxon>
        <taxon>Bacteroidota</taxon>
        <taxon>Flavobacteriia</taxon>
        <taxon>Flavobacteriales</taxon>
        <taxon>Flavobacteriaceae</taxon>
        <taxon>Aquimarina</taxon>
    </lineage>
</organism>
<sequence length="121" mass="14712">MTHLIYSDHNVFVDDFEEGEKDHVNFYENNAQVKAENLLQAIELYITEKLYYTFKKEYLYLDEGTHVIHYDVLVDNDQQELTEIERKQWEKGEITAYANRFEMQVYEINKVELKDVKLWNH</sequence>
<dbReference type="RefSeq" id="WP_143915250.1">
    <property type="nucleotide sequence ID" value="NZ_CANMXV010000003.1"/>
</dbReference>
<reference evidence="1 2" key="1">
    <citation type="submission" date="2019-07" db="EMBL/GenBank/DDBJ databases">
        <title>The draft genome sequence of Aquimarina algiphila M91.</title>
        <authorList>
            <person name="Meng X."/>
        </authorList>
    </citation>
    <scope>NUCLEOTIDE SEQUENCE [LARGE SCALE GENOMIC DNA]</scope>
    <source>
        <strain evidence="1 2">M91</strain>
    </source>
</reference>
<dbReference type="AlphaFoldDB" id="A0A554VRQ4"/>